<reference evidence="2" key="1">
    <citation type="journal article" date="2023" name="Plant J.">
        <title>Genome sequences and population genomics provide insights into the demographic history, inbreeding, and mutation load of two 'living fossil' tree species of Dipteronia.</title>
        <authorList>
            <person name="Feng Y."/>
            <person name="Comes H.P."/>
            <person name="Chen J."/>
            <person name="Zhu S."/>
            <person name="Lu R."/>
            <person name="Zhang X."/>
            <person name="Li P."/>
            <person name="Qiu J."/>
            <person name="Olsen K.M."/>
            <person name="Qiu Y."/>
        </authorList>
    </citation>
    <scope>NUCLEOTIDE SEQUENCE</scope>
    <source>
        <strain evidence="2">NBL</strain>
    </source>
</reference>
<organism evidence="2 3">
    <name type="scientific">Dipteronia sinensis</name>
    <dbReference type="NCBI Taxonomy" id="43782"/>
    <lineage>
        <taxon>Eukaryota</taxon>
        <taxon>Viridiplantae</taxon>
        <taxon>Streptophyta</taxon>
        <taxon>Embryophyta</taxon>
        <taxon>Tracheophyta</taxon>
        <taxon>Spermatophyta</taxon>
        <taxon>Magnoliopsida</taxon>
        <taxon>eudicotyledons</taxon>
        <taxon>Gunneridae</taxon>
        <taxon>Pentapetalae</taxon>
        <taxon>rosids</taxon>
        <taxon>malvids</taxon>
        <taxon>Sapindales</taxon>
        <taxon>Sapindaceae</taxon>
        <taxon>Hippocastanoideae</taxon>
        <taxon>Acereae</taxon>
        <taxon>Dipteronia</taxon>
    </lineage>
</organism>
<feature type="compositionally biased region" description="Basic and acidic residues" evidence="1">
    <location>
        <begin position="1"/>
        <end position="10"/>
    </location>
</feature>
<evidence type="ECO:0000313" key="3">
    <source>
        <dbReference type="Proteomes" id="UP001281410"/>
    </source>
</evidence>
<dbReference type="EMBL" id="JANJYJ010000001">
    <property type="protein sequence ID" value="KAK3228600.1"/>
    <property type="molecule type" value="Genomic_DNA"/>
</dbReference>
<feature type="non-terminal residue" evidence="2">
    <location>
        <position position="1"/>
    </location>
</feature>
<dbReference type="Proteomes" id="UP001281410">
    <property type="component" value="Unassembled WGS sequence"/>
</dbReference>
<feature type="compositionally biased region" description="Polar residues" evidence="1">
    <location>
        <begin position="24"/>
        <end position="38"/>
    </location>
</feature>
<gene>
    <name evidence="2" type="ORF">Dsin_000481</name>
</gene>
<evidence type="ECO:0000256" key="1">
    <source>
        <dbReference type="SAM" id="MobiDB-lite"/>
    </source>
</evidence>
<accession>A0AAE0B3F7</accession>
<feature type="region of interest" description="Disordered" evidence="1">
    <location>
        <begin position="1"/>
        <end position="41"/>
    </location>
</feature>
<feature type="non-terminal residue" evidence="2">
    <location>
        <position position="113"/>
    </location>
</feature>
<name>A0AAE0B3F7_9ROSI</name>
<dbReference type="AlphaFoldDB" id="A0AAE0B3F7"/>
<evidence type="ECO:0000313" key="2">
    <source>
        <dbReference type="EMBL" id="KAK3228600.1"/>
    </source>
</evidence>
<sequence>TNQESLEKSQEFASNTKKKKSHENGSNVKQKQLSQEDVVNTKKKRGLTKLGMIQSGDKRLSVTFNERGQLVSKNSKKFSSYLGVIVREHVPIGLEDWPSVDSNREDELWTLIL</sequence>
<keyword evidence="3" id="KW-1185">Reference proteome</keyword>
<proteinExistence type="predicted"/>
<comment type="caution">
    <text evidence="2">The sequence shown here is derived from an EMBL/GenBank/DDBJ whole genome shotgun (WGS) entry which is preliminary data.</text>
</comment>
<protein>
    <submittedName>
        <fullName evidence="2">Uncharacterized protein</fullName>
    </submittedName>
</protein>